<evidence type="ECO:0000313" key="2">
    <source>
        <dbReference type="Proteomes" id="UP000236884"/>
    </source>
</evidence>
<dbReference type="InterPro" id="IPR029058">
    <property type="entry name" value="AB_hydrolase_fold"/>
</dbReference>
<reference evidence="1 2" key="1">
    <citation type="submission" date="2015-08" db="EMBL/GenBank/DDBJ databases">
        <title>Investigation of the bacterial diversity of lava forest soil.</title>
        <authorList>
            <person name="Lee J.S."/>
        </authorList>
    </citation>
    <scope>NUCLEOTIDE SEQUENCE [LARGE SCALE GENOMIC DNA]</scope>
    <source>
        <strain evidence="1 2">GJW-30</strain>
    </source>
</reference>
<proteinExistence type="predicted"/>
<keyword evidence="1" id="KW-0378">Hydrolase</keyword>
<dbReference type="AlphaFoldDB" id="A0A0S3PU91"/>
<dbReference type="Gene3D" id="3.40.50.1820">
    <property type="entry name" value="alpha/beta hydrolase"/>
    <property type="match status" value="1"/>
</dbReference>
<dbReference type="OrthoDB" id="7389193at2"/>
<accession>A0A0S3PU91</accession>
<gene>
    <name evidence="1" type="ORF">GJW-30_1_02052</name>
</gene>
<dbReference type="RefSeq" id="WP_096354972.1">
    <property type="nucleotide sequence ID" value="NZ_AP014946.1"/>
</dbReference>
<sequence>MSSRRMKVSLVDLHSAEGGRAVDELFAFHVLSPFMRGGSHEGDGHAALVIPGLLAGDRSTEDLRDLLQARGYNAFGWEQGRNYGPRPGVEDRLLAQLNRLHAAYGPVSLIGWSLGGLYARELAKRAPDCVRQVITLGSPIGRADEAAPHASRVFKFLNGTMDPARLLELQHPPPVPLTAVFSKSDGVCGWEACLQEQTRHAESVEIHGSHLGLGHNLAVVHVICDRLAQPVGDWRPFEPGALWRWAFPFREEAMSPACDAPRGT</sequence>
<protein>
    <submittedName>
        <fullName evidence="1">Alpha/beta hydrolase family protein</fullName>
    </submittedName>
</protein>
<dbReference type="GO" id="GO:0016787">
    <property type="term" value="F:hydrolase activity"/>
    <property type="evidence" value="ECO:0007669"/>
    <property type="project" value="UniProtKB-KW"/>
</dbReference>
<dbReference type="Proteomes" id="UP000236884">
    <property type="component" value="Chromosome"/>
</dbReference>
<dbReference type="EMBL" id="AP014946">
    <property type="protein sequence ID" value="BAT59519.1"/>
    <property type="molecule type" value="Genomic_DNA"/>
</dbReference>
<organism evidence="1 2">
    <name type="scientific">Variibacter gotjawalensis</name>
    <dbReference type="NCBI Taxonomy" id="1333996"/>
    <lineage>
        <taxon>Bacteria</taxon>
        <taxon>Pseudomonadati</taxon>
        <taxon>Pseudomonadota</taxon>
        <taxon>Alphaproteobacteria</taxon>
        <taxon>Hyphomicrobiales</taxon>
        <taxon>Nitrobacteraceae</taxon>
        <taxon>Variibacter</taxon>
    </lineage>
</organism>
<evidence type="ECO:0000313" key="1">
    <source>
        <dbReference type="EMBL" id="BAT59519.1"/>
    </source>
</evidence>
<dbReference type="SUPFAM" id="SSF53474">
    <property type="entry name" value="alpha/beta-Hydrolases"/>
    <property type="match status" value="1"/>
</dbReference>
<keyword evidence="2" id="KW-1185">Reference proteome</keyword>
<name>A0A0S3PU91_9BRAD</name>
<dbReference type="KEGG" id="vgo:GJW-30_1_02052"/>